<dbReference type="Proteomes" id="UP000800082">
    <property type="component" value="Unassembled WGS sequence"/>
</dbReference>
<proteinExistence type="predicted"/>
<dbReference type="RefSeq" id="XP_033453928.1">
    <property type="nucleotide sequence ID" value="XM_033588128.1"/>
</dbReference>
<protein>
    <recommendedName>
        <fullName evidence="4">Carbohydrate-binding module family 18 protein</fullName>
    </recommendedName>
</protein>
<evidence type="ECO:0000256" key="1">
    <source>
        <dbReference type="SAM" id="SignalP"/>
    </source>
</evidence>
<feature type="signal peptide" evidence="1">
    <location>
        <begin position="1"/>
        <end position="18"/>
    </location>
</feature>
<evidence type="ECO:0008006" key="4">
    <source>
        <dbReference type="Google" id="ProtNLM"/>
    </source>
</evidence>
<keyword evidence="3" id="KW-1185">Reference proteome</keyword>
<reference evidence="2" key="1">
    <citation type="journal article" date="2020" name="Stud. Mycol.">
        <title>101 Dothideomycetes genomes: a test case for predicting lifestyles and emergence of pathogens.</title>
        <authorList>
            <person name="Haridas S."/>
            <person name="Albert R."/>
            <person name="Binder M."/>
            <person name="Bloem J."/>
            <person name="Labutti K."/>
            <person name="Salamov A."/>
            <person name="Andreopoulos B."/>
            <person name="Baker S."/>
            <person name="Barry K."/>
            <person name="Bills G."/>
            <person name="Bluhm B."/>
            <person name="Cannon C."/>
            <person name="Castanera R."/>
            <person name="Culley D."/>
            <person name="Daum C."/>
            <person name="Ezra D."/>
            <person name="Gonzalez J."/>
            <person name="Henrissat B."/>
            <person name="Kuo A."/>
            <person name="Liang C."/>
            <person name="Lipzen A."/>
            <person name="Lutzoni F."/>
            <person name="Magnuson J."/>
            <person name="Mondo S."/>
            <person name="Nolan M."/>
            <person name="Ohm R."/>
            <person name="Pangilinan J."/>
            <person name="Park H.-J."/>
            <person name="Ramirez L."/>
            <person name="Alfaro M."/>
            <person name="Sun H."/>
            <person name="Tritt A."/>
            <person name="Yoshinaga Y."/>
            <person name="Zwiers L.-H."/>
            <person name="Turgeon B."/>
            <person name="Goodwin S."/>
            <person name="Spatafora J."/>
            <person name="Crous P."/>
            <person name="Grigoriev I."/>
        </authorList>
    </citation>
    <scope>NUCLEOTIDE SEQUENCE</scope>
    <source>
        <strain evidence="2">CBS 183.55</strain>
    </source>
</reference>
<accession>A0A6A5S248</accession>
<dbReference type="AlphaFoldDB" id="A0A6A5S248"/>
<gene>
    <name evidence="2" type="ORF">M421DRAFT_202570</name>
</gene>
<keyword evidence="1" id="KW-0732">Signal</keyword>
<dbReference type="OrthoDB" id="4777991at2759"/>
<name>A0A6A5S248_9PLEO</name>
<dbReference type="EMBL" id="ML978957">
    <property type="protein sequence ID" value="KAF1933680.1"/>
    <property type="molecule type" value="Genomic_DNA"/>
</dbReference>
<evidence type="ECO:0000313" key="3">
    <source>
        <dbReference type="Proteomes" id="UP000800082"/>
    </source>
</evidence>
<sequence length="379" mass="40257">MRVYQLFAATTLLRLVAANFGDVKRTDIEIDWNEANYSKKGFNLAGEPAAFLESFQGVEKNETIPQLQDRSTELYGRQRCQTGYGYCSAFGRCCPSSNRCCGYGYCLESGKTCCPNGPCGAGLTCCENKCMPDGASCCRSGNYCETGNMCVLYNGRGVCCTDLQCTAVVTGGTTSFARTATQAPTVPTITQPPRTTQVIADSFTTYYWTVRWRYYSYYWTIFQARSTVTYTITTYTTIYTTIATDDSQASALFADLSKTIAFSTPAEATTLASLLDAAPSPTTMLITALDTALESTLVAGPTSQDVNLDSPGGDDTTLGVTVARTSSSSTFSSTFSRTAASSSALVAGGGDSASAAGTAVVQMAFVGLAALSGLLMLWL</sequence>
<evidence type="ECO:0000313" key="2">
    <source>
        <dbReference type="EMBL" id="KAF1933680.1"/>
    </source>
</evidence>
<organism evidence="2 3">
    <name type="scientific">Didymella exigua CBS 183.55</name>
    <dbReference type="NCBI Taxonomy" id="1150837"/>
    <lineage>
        <taxon>Eukaryota</taxon>
        <taxon>Fungi</taxon>
        <taxon>Dikarya</taxon>
        <taxon>Ascomycota</taxon>
        <taxon>Pezizomycotina</taxon>
        <taxon>Dothideomycetes</taxon>
        <taxon>Pleosporomycetidae</taxon>
        <taxon>Pleosporales</taxon>
        <taxon>Pleosporineae</taxon>
        <taxon>Didymellaceae</taxon>
        <taxon>Didymella</taxon>
    </lineage>
</organism>
<feature type="chain" id="PRO_5025507753" description="Carbohydrate-binding module family 18 protein" evidence="1">
    <location>
        <begin position="19"/>
        <end position="379"/>
    </location>
</feature>
<dbReference type="GeneID" id="54345775"/>